<sequence>MGQSKFLLRKRETPLVNAMEETRYRPQKIPANKFVVRDLGKLSYVLGIEAHWTSAGLYLQQGKYMGDLLKCVQMDSCSNVSTPASPSTKLSSTEGSQFNDSTLYRSVVGELQYLSFTRPDIAFAINKVSQFMHCPMDIHWTVVKRILRYIKATPSHGLFFAQGTSTLLHGYTDSHWGGDVNDRKSTTGFAIILGFNLISWALCKQRAMSRSSIEAEYRALATATSEII</sequence>
<dbReference type="OrthoDB" id="1719680at2759"/>
<accession>A0A1S4BIA7</accession>
<name>A0A1S4BIA7_TOBAC</name>
<evidence type="ECO:0000313" key="1">
    <source>
        <dbReference type="RefSeq" id="XP_016488613.1"/>
    </source>
</evidence>
<dbReference type="PANTHER" id="PTHR11439">
    <property type="entry name" value="GAG-POL-RELATED RETROTRANSPOSON"/>
    <property type="match status" value="1"/>
</dbReference>
<reference evidence="1" key="1">
    <citation type="submission" date="2025-08" db="UniProtKB">
        <authorList>
            <consortium name="RefSeq"/>
        </authorList>
    </citation>
    <scope>IDENTIFICATION</scope>
</reference>
<protein>
    <submittedName>
        <fullName evidence="1">Uncharacterized mitochondrial protein AtMg00810-like</fullName>
    </submittedName>
</protein>
<dbReference type="STRING" id="4097.A0A1S4BIA7"/>
<dbReference type="RefSeq" id="XP_016488613.1">
    <property type="nucleotide sequence ID" value="XM_016633127.1"/>
</dbReference>
<proteinExistence type="predicted"/>
<gene>
    <name evidence="1" type="primary">LOC107808608</name>
</gene>
<dbReference type="CDD" id="cd09272">
    <property type="entry name" value="RNase_HI_RT_Ty1"/>
    <property type="match status" value="1"/>
</dbReference>
<dbReference type="PaxDb" id="4097-A0A1S4BIA7"/>
<dbReference type="KEGG" id="nta:107808608"/>
<dbReference type="PANTHER" id="PTHR11439:SF450">
    <property type="entry name" value="REVERSE TRANSCRIPTASE TY1_COPIA-TYPE DOMAIN-CONTAINING PROTEIN"/>
    <property type="match status" value="1"/>
</dbReference>
<organism evidence="1">
    <name type="scientific">Nicotiana tabacum</name>
    <name type="common">Common tobacco</name>
    <dbReference type="NCBI Taxonomy" id="4097"/>
    <lineage>
        <taxon>Eukaryota</taxon>
        <taxon>Viridiplantae</taxon>
        <taxon>Streptophyta</taxon>
        <taxon>Embryophyta</taxon>
        <taxon>Tracheophyta</taxon>
        <taxon>Spermatophyta</taxon>
        <taxon>Magnoliopsida</taxon>
        <taxon>eudicotyledons</taxon>
        <taxon>Gunneridae</taxon>
        <taxon>Pentapetalae</taxon>
        <taxon>asterids</taxon>
        <taxon>lamiids</taxon>
        <taxon>Solanales</taxon>
        <taxon>Solanaceae</taxon>
        <taxon>Nicotianoideae</taxon>
        <taxon>Nicotianeae</taxon>
        <taxon>Nicotiana</taxon>
    </lineage>
</organism>
<dbReference type="AlphaFoldDB" id="A0A1S4BIA7"/>